<feature type="compositionally biased region" description="Acidic residues" evidence="1">
    <location>
        <begin position="269"/>
        <end position="284"/>
    </location>
</feature>
<comment type="caution">
    <text evidence="2">The sequence shown here is derived from an EMBL/GenBank/DDBJ whole genome shotgun (WGS) entry which is preliminary data.</text>
</comment>
<dbReference type="RefSeq" id="XP_036633522.1">
    <property type="nucleotide sequence ID" value="XM_036775020.1"/>
</dbReference>
<feature type="compositionally biased region" description="Acidic residues" evidence="1">
    <location>
        <begin position="72"/>
        <end position="85"/>
    </location>
</feature>
<protein>
    <recommendedName>
        <fullName evidence="4">Chromatin target of PRMT1 protein C-terminal domain-containing protein</fullName>
    </recommendedName>
</protein>
<feature type="region of interest" description="Disordered" evidence="1">
    <location>
        <begin position="60"/>
        <end position="88"/>
    </location>
</feature>
<reference evidence="2" key="1">
    <citation type="submission" date="2019-07" db="EMBL/GenBank/DDBJ databases">
        <authorList>
            <person name="Palmer J.M."/>
        </authorList>
    </citation>
    <scope>NUCLEOTIDE SEQUENCE</scope>
    <source>
        <strain evidence="2">PC9</strain>
    </source>
</reference>
<feature type="region of interest" description="Disordered" evidence="1">
    <location>
        <begin position="304"/>
        <end position="390"/>
    </location>
</feature>
<organism evidence="2 3">
    <name type="scientific">Pleurotus ostreatus</name>
    <name type="common">Oyster mushroom</name>
    <name type="synonym">White-rot fungus</name>
    <dbReference type="NCBI Taxonomy" id="5322"/>
    <lineage>
        <taxon>Eukaryota</taxon>
        <taxon>Fungi</taxon>
        <taxon>Dikarya</taxon>
        <taxon>Basidiomycota</taxon>
        <taxon>Agaricomycotina</taxon>
        <taxon>Agaricomycetes</taxon>
        <taxon>Agaricomycetidae</taxon>
        <taxon>Agaricales</taxon>
        <taxon>Pleurotineae</taxon>
        <taxon>Pleurotaceae</taxon>
        <taxon>Pleurotus</taxon>
    </lineage>
</organism>
<dbReference type="EMBL" id="JACETU010000003">
    <property type="protein sequence ID" value="KAF7433495.1"/>
    <property type="molecule type" value="Genomic_DNA"/>
</dbReference>
<accession>A0A8H7DVI9</accession>
<feature type="region of interest" description="Disordered" evidence="1">
    <location>
        <begin position="230"/>
        <end position="253"/>
    </location>
</feature>
<dbReference type="GeneID" id="59375267"/>
<dbReference type="Pfam" id="PF10309">
    <property type="entry name" value="NCBP3"/>
    <property type="match status" value="1"/>
</dbReference>
<keyword evidence="3" id="KW-1185">Reference proteome</keyword>
<dbReference type="OrthoDB" id="422106at2759"/>
<name>A0A8H7DVI9_PLEOS</name>
<dbReference type="GO" id="GO:0003729">
    <property type="term" value="F:mRNA binding"/>
    <property type="evidence" value="ECO:0007669"/>
    <property type="project" value="InterPro"/>
</dbReference>
<evidence type="ECO:0000313" key="3">
    <source>
        <dbReference type="Proteomes" id="UP000623687"/>
    </source>
</evidence>
<evidence type="ECO:0008006" key="4">
    <source>
        <dbReference type="Google" id="ProtNLM"/>
    </source>
</evidence>
<feature type="region of interest" description="Disordered" evidence="1">
    <location>
        <begin position="1"/>
        <end position="22"/>
    </location>
</feature>
<evidence type="ECO:0000313" key="2">
    <source>
        <dbReference type="EMBL" id="KAF7433495.1"/>
    </source>
</evidence>
<gene>
    <name evidence="2" type="ORF">PC9H_005449</name>
</gene>
<dbReference type="AlphaFoldDB" id="A0A8H7DVI9"/>
<dbReference type="VEuPathDB" id="FungiDB:PC9H_005449"/>
<evidence type="ECO:0000256" key="1">
    <source>
        <dbReference type="SAM" id="MobiDB-lite"/>
    </source>
</evidence>
<proteinExistence type="predicted"/>
<feature type="compositionally biased region" description="Basic and acidic residues" evidence="1">
    <location>
        <begin position="342"/>
        <end position="369"/>
    </location>
</feature>
<dbReference type="InterPro" id="IPR019416">
    <property type="entry name" value="NCBP3"/>
</dbReference>
<sequence>MDIDDAYAPEVYDETNGLSYDDTTAYEEQLPANSTAETSRALANRIGRTKVYLLSESRSVGGKRKRDGSEDAREELEEEPSMEEDSPYRTNALLFQGTPISHLPTSRLFAYATQFDAHPMGLEWIDDTTCVFVFTSKTAAQSAHGYLLKSATEEEDEEGYVTAKPIPVEIWPPEERINKSLGKAEGLRGIIRMRWARHQDVKKKGAKKESEFYRKHGATAGKELHGVKAPLDAESKRRRGTTANGGLDEATERARLDEDLDNFLAADSDHEDDTMAADELPDDEPPSKMRSDYIATDGRTLLERTSVMRIQPDSLASRLTSPGPKRWKNNEGAWETNGTDLEWGRERERRPRGGRQRGGEQKSRGGDHRARPKKSQQELDDELDAFLSGK</sequence>
<feature type="compositionally biased region" description="Acidic residues" evidence="1">
    <location>
        <begin position="1"/>
        <end position="13"/>
    </location>
</feature>
<feature type="region of interest" description="Disordered" evidence="1">
    <location>
        <begin position="266"/>
        <end position="292"/>
    </location>
</feature>
<dbReference type="GO" id="GO:0000340">
    <property type="term" value="F:RNA 7-methylguanosine cap binding"/>
    <property type="evidence" value="ECO:0007669"/>
    <property type="project" value="InterPro"/>
</dbReference>
<dbReference type="Proteomes" id="UP000623687">
    <property type="component" value="Unassembled WGS sequence"/>
</dbReference>